<evidence type="ECO:0000259" key="1">
    <source>
        <dbReference type="Pfam" id="PF07584"/>
    </source>
</evidence>
<dbReference type="Gene3D" id="3.40.50.12140">
    <property type="entry name" value="Domain of unknown function DUF4159"/>
    <property type="match status" value="1"/>
</dbReference>
<dbReference type="AlphaFoldDB" id="A0A5M6J0C5"/>
<organism evidence="3 4">
    <name type="scientific">Rhodovastum atsumiense</name>
    <dbReference type="NCBI Taxonomy" id="504468"/>
    <lineage>
        <taxon>Bacteria</taxon>
        <taxon>Pseudomonadati</taxon>
        <taxon>Pseudomonadota</taxon>
        <taxon>Alphaproteobacteria</taxon>
        <taxon>Acetobacterales</taxon>
        <taxon>Acetobacteraceae</taxon>
        <taxon>Rhodovastum</taxon>
    </lineage>
</organism>
<dbReference type="Gene3D" id="3.40.50.880">
    <property type="match status" value="1"/>
</dbReference>
<dbReference type="InterPro" id="IPR025297">
    <property type="entry name" value="DUF4159"/>
</dbReference>
<evidence type="ECO:0000259" key="2">
    <source>
        <dbReference type="Pfam" id="PF13709"/>
    </source>
</evidence>
<dbReference type="OrthoDB" id="9773014at2"/>
<dbReference type="RefSeq" id="WP_150039953.1">
    <property type="nucleotide sequence ID" value="NZ_OW485601.1"/>
</dbReference>
<name>A0A5M6J0C5_9PROT</name>
<dbReference type="EMBL" id="VWPK01000008">
    <property type="protein sequence ID" value="KAA5613048.1"/>
    <property type="molecule type" value="Genomic_DNA"/>
</dbReference>
<accession>A0A5M6J0C5</accession>
<keyword evidence="4" id="KW-1185">Reference proteome</keyword>
<dbReference type="Pfam" id="PF07584">
    <property type="entry name" value="BatA"/>
    <property type="match status" value="1"/>
</dbReference>
<reference evidence="3 4" key="1">
    <citation type="submission" date="2019-09" db="EMBL/GenBank/DDBJ databases">
        <title>Genome sequence of Rhodovastum atsumiense, a diverse member of the Acetobacteraceae family of non-sulfur purple photosynthetic bacteria.</title>
        <authorList>
            <person name="Meyer T."/>
            <person name="Kyndt J."/>
        </authorList>
    </citation>
    <scope>NUCLEOTIDE SEQUENCE [LARGE SCALE GENOMIC DNA]</scope>
    <source>
        <strain evidence="3 4">DSM 21279</strain>
    </source>
</reference>
<sequence length="893" mass="92651">MIFAAPWVLLALAALPLLWWLLRVTPPAPRREVFPAVRLLLGLSATAETPARTPWWLLALRMLAAGLVILGLARPILDAGTTLPGDGPLLLVVDDGWAAAPDWARRMAAAGAALDRAERADRKVALLGTAASETGTAPAATPLMPVAEARPRLAALRPKPWPVDRAAAAAALRAWTGKAAGGGAVLYIADGTTGGAGWDDFATALAAIGPVEDLRDPVAPARLLLLPRAEADRLVARIAQVPRPLPAEVAVLAQSGDGRTLARAVAGFAENQAEAEAPITLPPELRNRLGRLVLEGPASAGGVVLLDERWRRRPVGLLAGDATAATAPLTGPTYYVQRALAPYTELRQGDLATLLSRQISVLVLADYVAADEPDAAALEQWVEKGGLLVRFAGPRLAEHPDGLLPVRLLAGDRQLGGTMSWSQPAGLAPFAAASPFAGLAVPEEVHVRRQVLAEPGAHLTEASWARLADGTPLVTQTPRGAGRIVLFHVTANADWSDLPLSGLFVDMLRRLVALSAGVATGDEAGGPPLAPAETLDGFGQLAPPPPAAAALTARELADAVASPRHPPGLYGPENGRRALNLANRLALPEAAPAIDGAREAPIAGAAPERALAPWLLAAALALLAIDLLISLRLRGLLRAATTALMLLAVVPARAEAPASPNPALTTRLAYVVTGDAQVDAVSQAGLAGLSEYVNRRTAAALGEPAAVTPGEDDLSFYPLLYWPIAADAPLPGGPALAALNAYMAHGGIIVIDTRGGEGSGEGFAPGAGVALAQLGQALAVPPLAPLTTAHVLARAFYLLQDFPGRYTGAPVWVQRDQDRANDSVSPVIIGANDWASAWAIDAEGRNPYAVIPGGARQRTLAYRFGVNLVMYALTGNYKGDQVHVPALLERLGQ</sequence>
<comment type="caution">
    <text evidence="3">The sequence shown here is derived from an EMBL/GenBank/DDBJ whole genome shotgun (WGS) entry which is preliminary data.</text>
</comment>
<dbReference type="InterPro" id="IPR029062">
    <property type="entry name" value="Class_I_gatase-like"/>
</dbReference>
<dbReference type="Pfam" id="PF13709">
    <property type="entry name" value="DUF4159"/>
    <property type="match status" value="1"/>
</dbReference>
<protein>
    <submittedName>
        <fullName evidence="3">DUF4159 domain-containing protein</fullName>
    </submittedName>
</protein>
<proteinExistence type="predicted"/>
<dbReference type="NCBIfam" id="TIGR02226">
    <property type="entry name" value="two_anch"/>
    <property type="match status" value="1"/>
</dbReference>
<feature type="domain" description="Aerotolerance regulator N-terminal" evidence="1">
    <location>
        <begin position="1"/>
        <end position="75"/>
    </location>
</feature>
<evidence type="ECO:0000313" key="4">
    <source>
        <dbReference type="Proteomes" id="UP000325255"/>
    </source>
</evidence>
<dbReference type="CDD" id="cd03143">
    <property type="entry name" value="A4_beta-galactosidase_middle_domain"/>
    <property type="match status" value="1"/>
</dbReference>
<dbReference type="SUPFAM" id="SSF52317">
    <property type="entry name" value="Class I glutamine amidotransferase-like"/>
    <property type="match status" value="1"/>
</dbReference>
<dbReference type="InterPro" id="IPR011933">
    <property type="entry name" value="Double_TM_dom"/>
</dbReference>
<dbReference type="PANTHER" id="PTHR37464:SF1">
    <property type="entry name" value="BLL2463 PROTEIN"/>
    <property type="match status" value="1"/>
</dbReference>
<gene>
    <name evidence="3" type="ORF">F1189_06730</name>
</gene>
<dbReference type="InterPro" id="IPR024163">
    <property type="entry name" value="Aerotolerance_reg_N"/>
</dbReference>
<feature type="domain" description="DUF4159" evidence="2">
    <location>
        <begin position="667"/>
        <end position="873"/>
    </location>
</feature>
<dbReference type="PANTHER" id="PTHR37464">
    <property type="entry name" value="BLL2463 PROTEIN"/>
    <property type="match status" value="1"/>
</dbReference>
<evidence type="ECO:0000313" key="3">
    <source>
        <dbReference type="EMBL" id="KAA5613048.1"/>
    </source>
</evidence>
<dbReference type="Proteomes" id="UP000325255">
    <property type="component" value="Unassembled WGS sequence"/>
</dbReference>